<dbReference type="EMBL" id="SEKV01000927">
    <property type="protein sequence ID" value="TFY52735.1"/>
    <property type="molecule type" value="Genomic_DNA"/>
</dbReference>
<evidence type="ECO:0000256" key="1">
    <source>
        <dbReference type="ARBA" id="ARBA00001678"/>
    </source>
</evidence>
<evidence type="ECO:0000256" key="9">
    <source>
        <dbReference type="SAM" id="SignalP"/>
    </source>
</evidence>
<dbReference type="Proteomes" id="UP000298390">
    <property type="component" value="Unassembled WGS sequence"/>
</dbReference>
<evidence type="ECO:0000256" key="7">
    <source>
        <dbReference type="ARBA" id="ARBA00022801"/>
    </source>
</evidence>
<reference evidence="11 12" key="1">
    <citation type="submission" date="2019-01" db="EMBL/GenBank/DDBJ databases">
        <title>Genome sequencing of the rare red list fungi Fomitopsis rosea.</title>
        <authorList>
            <person name="Buettner E."/>
            <person name="Kellner H."/>
        </authorList>
    </citation>
    <scope>NUCLEOTIDE SEQUENCE [LARGE SCALE GENOMIC DNA]</scope>
    <source>
        <strain evidence="11 12">DSM 105464</strain>
    </source>
</reference>
<dbReference type="PANTHER" id="PTHR31451">
    <property type="match status" value="1"/>
</dbReference>
<keyword evidence="7" id="KW-0378">Hydrolase</keyword>
<dbReference type="InterPro" id="IPR045053">
    <property type="entry name" value="MAN-like"/>
</dbReference>
<comment type="subcellular location">
    <subcellularLocation>
        <location evidence="2">Secreted</location>
    </subcellularLocation>
</comment>
<evidence type="ECO:0000256" key="8">
    <source>
        <dbReference type="ARBA" id="ARBA00023295"/>
    </source>
</evidence>
<feature type="domain" description="Glycoside hydrolase family 5" evidence="10">
    <location>
        <begin position="28"/>
        <end position="343"/>
    </location>
</feature>
<organism evidence="11 12">
    <name type="scientific">Rhodofomes roseus</name>
    <dbReference type="NCBI Taxonomy" id="34475"/>
    <lineage>
        <taxon>Eukaryota</taxon>
        <taxon>Fungi</taxon>
        <taxon>Dikarya</taxon>
        <taxon>Basidiomycota</taxon>
        <taxon>Agaricomycotina</taxon>
        <taxon>Agaricomycetes</taxon>
        <taxon>Polyporales</taxon>
        <taxon>Rhodofomes</taxon>
    </lineage>
</organism>
<evidence type="ECO:0000256" key="6">
    <source>
        <dbReference type="ARBA" id="ARBA00022729"/>
    </source>
</evidence>
<comment type="similarity">
    <text evidence="3">Belongs to the glycosyl hydrolase 5 (cellulase A) family.</text>
</comment>
<name>A0A4Y9XRN6_9APHY</name>
<dbReference type="AlphaFoldDB" id="A0A4Y9XRN6"/>
<dbReference type="PANTHER" id="PTHR31451:SF39">
    <property type="entry name" value="MANNAN ENDO-1,4-BETA-MANNOSIDASE 1"/>
    <property type="match status" value="1"/>
</dbReference>
<proteinExistence type="inferred from homology"/>
<feature type="chain" id="PRO_5021387185" description="mannan endo-1,4-beta-mannosidase" evidence="9">
    <location>
        <begin position="19"/>
        <end position="448"/>
    </location>
</feature>
<evidence type="ECO:0000259" key="10">
    <source>
        <dbReference type="Pfam" id="PF26410"/>
    </source>
</evidence>
<comment type="caution">
    <text evidence="11">The sequence shown here is derived from an EMBL/GenBank/DDBJ whole genome shotgun (WGS) entry which is preliminary data.</text>
</comment>
<feature type="signal peptide" evidence="9">
    <location>
        <begin position="1"/>
        <end position="18"/>
    </location>
</feature>
<dbReference type="InterPro" id="IPR017853">
    <property type="entry name" value="GH"/>
</dbReference>
<keyword evidence="5" id="KW-0964">Secreted</keyword>
<dbReference type="InterPro" id="IPR001547">
    <property type="entry name" value="Glyco_hydro_5"/>
</dbReference>
<keyword evidence="8" id="KW-0326">Glycosidase</keyword>
<evidence type="ECO:0000256" key="2">
    <source>
        <dbReference type="ARBA" id="ARBA00004613"/>
    </source>
</evidence>
<sequence>MRFLALTCLASLVSLATAATQKRAVPEGFVTTNGQAFELDGQPFYYVGTNAFWLPLLTSPEDVDATFQTMADAGIKVARTWAFNAINETELSTALSTNLTYYQVWNDSDWTLNEGPQGLQRLDYVVSSAAQHGIKLILTFTNNWIGYGGLELYVYHIIGNDATHDEFYTNPTTIASYQRYVTAIVNRYADSSAVFAWELVNEARCAGDSLPSGPDCVPGSETLTTWYQLQSDFVRNLDPYHMITTGGEGQFYWAQPDEYWYNGTLVSDSNFNGEAGEDFEASLSLPNIDFGTYHLYPQTWYPELDYPGSNFSVRDFGLGWIGAHANTSAYVGKPVIMEEFGVTGLENKTAIYPVWVGYAIATNHAGIHPWQFGMLNLTEDGGNRVLKYTDDIYEGVSGLCQIMLDIFLRADTTSITQASPNDGFTVYANQTSVWDIFVDAATVQDWRA</sequence>
<dbReference type="GO" id="GO:0046355">
    <property type="term" value="P:mannan catabolic process"/>
    <property type="evidence" value="ECO:0007669"/>
    <property type="project" value="UniProtKB-ARBA"/>
</dbReference>
<gene>
    <name evidence="11" type="ORF">EVJ58_g9843</name>
</gene>
<dbReference type="STRING" id="34475.A0A4Y9XRN6"/>
<evidence type="ECO:0000313" key="11">
    <source>
        <dbReference type="EMBL" id="TFY52735.1"/>
    </source>
</evidence>
<dbReference type="Gene3D" id="3.20.20.80">
    <property type="entry name" value="Glycosidases"/>
    <property type="match status" value="1"/>
</dbReference>
<evidence type="ECO:0000256" key="3">
    <source>
        <dbReference type="ARBA" id="ARBA00005641"/>
    </source>
</evidence>
<dbReference type="EC" id="3.2.1.78" evidence="4"/>
<protein>
    <recommendedName>
        <fullName evidence="4">mannan endo-1,4-beta-mannosidase</fullName>
        <ecNumber evidence="4">3.2.1.78</ecNumber>
    </recommendedName>
</protein>
<dbReference type="GO" id="GO:0016985">
    <property type="term" value="F:mannan endo-1,4-beta-mannosidase activity"/>
    <property type="evidence" value="ECO:0007669"/>
    <property type="project" value="UniProtKB-EC"/>
</dbReference>
<evidence type="ECO:0000256" key="5">
    <source>
        <dbReference type="ARBA" id="ARBA00022525"/>
    </source>
</evidence>
<dbReference type="Pfam" id="PF26410">
    <property type="entry name" value="GH5_mannosidase"/>
    <property type="match status" value="1"/>
</dbReference>
<dbReference type="SUPFAM" id="SSF51445">
    <property type="entry name" value="(Trans)glycosidases"/>
    <property type="match status" value="1"/>
</dbReference>
<evidence type="ECO:0000256" key="4">
    <source>
        <dbReference type="ARBA" id="ARBA00012706"/>
    </source>
</evidence>
<comment type="catalytic activity">
    <reaction evidence="1">
        <text>Random hydrolysis of (1-&gt;4)-beta-D-mannosidic linkages in mannans, galactomannans and glucomannans.</text>
        <dbReference type="EC" id="3.2.1.78"/>
    </reaction>
</comment>
<evidence type="ECO:0000313" key="12">
    <source>
        <dbReference type="Proteomes" id="UP000298390"/>
    </source>
</evidence>
<dbReference type="GO" id="GO:0005576">
    <property type="term" value="C:extracellular region"/>
    <property type="evidence" value="ECO:0007669"/>
    <property type="project" value="UniProtKB-SubCell"/>
</dbReference>
<keyword evidence="6 9" id="KW-0732">Signal</keyword>
<accession>A0A4Y9XRN6</accession>